<sequence length="254" mass="26887">MGRVQGKVAIVTGAGSGLGRAISLMLAREGAQVAVLDISDSGADVVREIEQAGGTARFWIADVSNEEAIASTFRGVHEHFGQVDVLVNNAGILGPQEATDSVQLKDWEKLFKINVTGPFLCTKHAIPYLRQSGRGSIVNMCSIYGLTGSADSPAYHSAKGAVRMMTKTDAIIYAGENIRVNAVCPGTILTPINVEKAKLMPGGLEKYLADMKVLHPLGIGEPDDIAYAVLYLASDESKFMTGSELVVDGGYTAQ</sequence>
<keyword evidence="4" id="KW-1185">Reference proteome</keyword>
<evidence type="ECO:0000256" key="1">
    <source>
        <dbReference type="ARBA" id="ARBA00006484"/>
    </source>
</evidence>
<dbReference type="PRINTS" id="PR00080">
    <property type="entry name" value="SDRFAMILY"/>
</dbReference>
<dbReference type="SUPFAM" id="SSF51735">
    <property type="entry name" value="NAD(P)-binding Rossmann-fold domains"/>
    <property type="match status" value="1"/>
</dbReference>
<dbReference type="EMBL" id="JADLJS010000001">
    <property type="protein sequence ID" value="MBF8644008.1"/>
    <property type="molecule type" value="Genomic_DNA"/>
</dbReference>
<comment type="caution">
    <text evidence="3">The sequence shown here is derived from an EMBL/GenBank/DDBJ whole genome shotgun (WGS) entry which is preliminary data.</text>
</comment>
<dbReference type="PANTHER" id="PTHR24321">
    <property type="entry name" value="DEHYDROGENASES, SHORT CHAIN"/>
    <property type="match status" value="1"/>
</dbReference>
<evidence type="ECO:0000313" key="4">
    <source>
        <dbReference type="Proteomes" id="UP000639294"/>
    </source>
</evidence>
<evidence type="ECO:0000313" key="3">
    <source>
        <dbReference type="EMBL" id="MBF8644008.1"/>
    </source>
</evidence>
<dbReference type="NCBIfam" id="NF005559">
    <property type="entry name" value="PRK07231.1"/>
    <property type="match status" value="1"/>
</dbReference>
<comment type="similarity">
    <text evidence="1">Belongs to the short-chain dehydrogenases/reductases (SDR) family.</text>
</comment>
<dbReference type="InterPro" id="IPR002347">
    <property type="entry name" value="SDR_fam"/>
</dbReference>
<reference evidence="3 4" key="1">
    <citation type="submission" date="2020-10" db="EMBL/GenBank/DDBJ databases">
        <title>Genome sequences of Pseudomonas isolates.</title>
        <authorList>
            <person name="Wessels L."/>
            <person name="Reich F."/>
            <person name="Hammerl J."/>
        </authorList>
    </citation>
    <scope>NUCLEOTIDE SEQUENCE [LARGE SCALE GENOMIC DNA]</scope>
    <source>
        <strain evidence="3 4">20-MO00628-0</strain>
    </source>
</reference>
<dbReference type="InterPro" id="IPR036291">
    <property type="entry name" value="NAD(P)-bd_dom_sf"/>
</dbReference>
<dbReference type="PRINTS" id="PR00081">
    <property type="entry name" value="GDHRDH"/>
</dbReference>
<dbReference type="GO" id="GO:0047936">
    <property type="term" value="F:glucose 1-dehydrogenase [NAD(P)+] activity"/>
    <property type="evidence" value="ECO:0007669"/>
    <property type="project" value="UniProtKB-EC"/>
</dbReference>
<protein>
    <submittedName>
        <fullName evidence="3">Glucose 1-dehydrogenase</fullName>
        <ecNumber evidence="3">1.1.1.47</ecNumber>
    </submittedName>
</protein>
<evidence type="ECO:0000256" key="2">
    <source>
        <dbReference type="ARBA" id="ARBA00023002"/>
    </source>
</evidence>
<proteinExistence type="inferred from homology"/>
<dbReference type="RefSeq" id="WP_196172543.1">
    <property type="nucleotide sequence ID" value="NZ_JADLJR010000001.1"/>
</dbReference>
<organism evidence="3 4">
    <name type="scientific">Pseudomonas pudica</name>
    <dbReference type="NCBI Taxonomy" id="272772"/>
    <lineage>
        <taxon>Bacteria</taxon>
        <taxon>Pseudomonadati</taxon>
        <taxon>Pseudomonadota</taxon>
        <taxon>Gammaproteobacteria</taxon>
        <taxon>Pseudomonadales</taxon>
        <taxon>Pseudomonadaceae</taxon>
        <taxon>Pseudomonas</taxon>
    </lineage>
</organism>
<dbReference type="Proteomes" id="UP000639294">
    <property type="component" value="Unassembled WGS sequence"/>
</dbReference>
<name>A0ABS0FUF5_9PSED</name>
<dbReference type="EC" id="1.1.1.47" evidence="3"/>
<dbReference type="Pfam" id="PF13561">
    <property type="entry name" value="adh_short_C2"/>
    <property type="match status" value="1"/>
</dbReference>
<keyword evidence="2 3" id="KW-0560">Oxidoreductase</keyword>
<dbReference type="Gene3D" id="3.40.50.720">
    <property type="entry name" value="NAD(P)-binding Rossmann-like Domain"/>
    <property type="match status" value="1"/>
</dbReference>
<gene>
    <name evidence="3" type="ORF">IRZ77_00340</name>
</gene>
<accession>A0ABS0FUF5</accession>
<dbReference type="PANTHER" id="PTHR24321:SF8">
    <property type="entry name" value="ESTRADIOL 17-BETA-DEHYDROGENASE 8-RELATED"/>
    <property type="match status" value="1"/>
</dbReference>